<dbReference type="PANTHER" id="PTHR46162:SF65">
    <property type="entry name" value="F9D12.8 PROTEIN-RELATED"/>
    <property type="match status" value="1"/>
</dbReference>
<evidence type="ECO:0000313" key="2">
    <source>
        <dbReference type="Proteomes" id="UP000813463"/>
    </source>
</evidence>
<gene>
    <name evidence="3" type="primary">LOC110792846</name>
</gene>
<dbReference type="RefSeq" id="XP_021853363.2">
    <property type="nucleotide sequence ID" value="XM_021997671.2"/>
</dbReference>
<reference evidence="3" key="2">
    <citation type="submission" date="2025-08" db="UniProtKB">
        <authorList>
            <consortium name="RefSeq"/>
        </authorList>
    </citation>
    <scope>IDENTIFICATION</scope>
    <source>
        <tissue evidence="3">Leaf</tissue>
    </source>
</reference>
<dbReference type="Pfam" id="PF22486">
    <property type="entry name" value="MATH_2"/>
    <property type="match status" value="1"/>
</dbReference>
<accession>A0A9R0IPV9</accession>
<reference evidence="2" key="1">
    <citation type="journal article" date="2021" name="Nat. Commun.">
        <title>Genomic analyses provide insights into spinach domestication and the genetic basis of agronomic traits.</title>
        <authorList>
            <person name="Cai X."/>
            <person name="Sun X."/>
            <person name="Xu C."/>
            <person name="Sun H."/>
            <person name="Wang X."/>
            <person name="Ge C."/>
            <person name="Zhang Z."/>
            <person name="Wang Q."/>
            <person name="Fei Z."/>
            <person name="Jiao C."/>
            <person name="Wang Q."/>
        </authorList>
    </citation>
    <scope>NUCLEOTIDE SEQUENCE [LARGE SCALE GENOMIC DNA]</scope>
    <source>
        <strain evidence="2">cv. Varoflay</strain>
    </source>
</reference>
<evidence type="ECO:0000259" key="1">
    <source>
        <dbReference type="PROSITE" id="PS50144"/>
    </source>
</evidence>
<dbReference type="Gene3D" id="2.60.210.10">
    <property type="entry name" value="Apoptosis, Tumor Necrosis Factor Receptor Associated Protein 2, Chain A"/>
    <property type="match status" value="1"/>
</dbReference>
<proteinExistence type="predicted"/>
<dbReference type="GeneID" id="110792846"/>
<organism evidence="2 3">
    <name type="scientific">Spinacia oleracea</name>
    <name type="common">Spinach</name>
    <dbReference type="NCBI Taxonomy" id="3562"/>
    <lineage>
        <taxon>Eukaryota</taxon>
        <taxon>Viridiplantae</taxon>
        <taxon>Streptophyta</taxon>
        <taxon>Embryophyta</taxon>
        <taxon>Tracheophyta</taxon>
        <taxon>Spermatophyta</taxon>
        <taxon>Magnoliopsida</taxon>
        <taxon>eudicotyledons</taxon>
        <taxon>Gunneridae</taxon>
        <taxon>Pentapetalae</taxon>
        <taxon>Caryophyllales</taxon>
        <taxon>Chenopodiaceae</taxon>
        <taxon>Chenopodioideae</taxon>
        <taxon>Anserineae</taxon>
        <taxon>Spinacia</taxon>
    </lineage>
</organism>
<evidence type="ECO:0000313" key="3">
    <source>
        <dbReference type="RefSeq" id="XP_021853363.2"/>
    </source>
</evidence>
<keyword evidence="2" id="KW-1185">Reference proteome</keyword>
<dbReference type="PROSITE" id="PS50144">
    <property type="entry name" value="MATH"/>
    <property type="match status" value="1"/>
</dbReference>
<name>A0A9R0IPV9_SPIOL</name>
<dbReference type="PANTHER" id="PTHR46162">
    <property type="entry name" value="TRAF-LIKE FAMILY PROTEIN"/>
    <property type="match status" value="1"/>
</dbReference>
<dbReference type="AlphaFoldDB" id="A0A9R0IPV9"/>
<dbReference type="SUPFAM" id="SSF49599">
    <property type="entry name" value="TRAF domain-like"/>
    <property type="match status" value="1"/>
</dbReference>
<dbReference type="CDD" id="cd00121">
    <property type="entry name" value="MATH"/>
    <property type="match status" value="1"/>
</dbReference>
<sequence length="166" mass="19093">MDENFPPSERNKPILDDANGVVRLVREQPPEHCILKVNSFSLLQRVVSKSTRKNFESTEFKAGGHTWVLSVYPEGNEEDGVGHLSLYVAMVDKLSSDTFVNVTLRFFIYDQIRDNYMSILGLGLSLNLHSCFTFEIYVTFSKLLLHSFRNNGNGFLKWMFQQCVLF</sequence>
<dbReference type="KEGG" id="soe:110792846"/>
<feature type="domain" description="MATH" evidence="1">
    <location>
        <begin position="30"/>
        <end position="166"/>
    </location>
</feature>
<dbReference type="InterPro" id="IPR002083">
    <property type="entry name" value="MATH/TRAF_dom"/>
</dbReference>
<dbReference type="InterPro" id="IPR008974">
    <property type="entry name" value="TRAF-like"/>
</dbReference>
<protein>
    <recommendedName>
        <fullName evidence="1">MATH domain-containing protein</fullName>
    </recommendedName>
</protein>
<dbReference type="Proteomes" id="UP000813463">
    <property type="component" value="Chromosome 1"/>
</dbReference>